<dbReference type="Proteomes" id="UP000814033">
    <property type="component" value="Unassembled WGS sequence"/>
</dbReference>
<name>A0ACB8RCN8_9AGAM</name>
<gene>
    <name evidence="1" type="ORF">FA95DRAFT_650856</name>
</gene>
<comment type="caution">
    <text evidence="1">The sequence shown here is derived from an EMBL/GenBank/DDBJ whole genome shotgun (WGS) entry which is preliminary data.</text>
</comment>
<sequence length="349" mass="38578">MEAHGGRWGWAPRTFKSLFPTIDLQRSTSSCSSSHMRGGANRRLRCHLTRGLSVSPAAYRAFSCCFTTVVTMSSNREKPPPLPSPGDWAGKNTITRCSSEASDIFLTPRSQSVASEELCERILLGLPRATGSPEPHRESSGSSSALVARKSKRLATTEPRHSTSSPQLHNGQDHAPAGGDHRPSSAEQAEGDDTESNSVVPDSDDPRRCPTCGRYFKWPWAVKRHVNSVHLKKKPFRCAFRDCEKVYSTRWLLRNHEPTHLLPDGGARTRPTLSANSPSRVIRHRSRSAIASSMHSDAPAPQNQHVKTGDCPVPGCTKRYRETAMRRHLADAHGQRESSTSQVAHNRRI</sequence>
<dbReference type="EMBL" id="MU276100">
    <property type="protein sequence ID" value="KAI0041818.1"/>
    <property type="molecule type" value="Genomic_DNA"/>
</dbReference>
<reference evidence="1" key="2">
    <citation type="journal article" date="2022" name="New Phytol.">
        <title>Evolutionary transition to the ectomycorrhizal habit in the genomes of a hyperdiverse lineage of mushroom-forming fungi.</title>
        <authorList>
            <person name="Looney B."/>
            <person name="Miyauchi S."/>
            <person name="Morin E."/>
            <person name="Drula E."/>
            <person name="Courty P.E."/>
            <person name="Kohler A."/>
            <person name="Kuo A."/>
            <person name="LaButti K."/>
            <person name="Pangilinan J."/>
            <person name="Lipzen A."/>
            <person name="Riley R."/>
            <person name="Andreopoulos W."/>
            <person name="He G."/>
            <person name="Johnson J."/>
            <person name="Nolan M."/>
            <person name="Tritt A."/>
            <person name="Barry K.W."/>
            <person name="Grigoriev I.V."/>
            <person name="Nagy L.G."/>
            <person name="Hibbett D."/>
            <person name="Henrissat B."/>
            <person name="Matheny P.B."/>
            <person name="Labbe J."/>
            <person name="Martin F.M."/>
        </authorList>
    </citation>
    <scope>NUCLEOTIDE SEQUENCE</scope>
    <source>
        <strain evidence="1">FP105234-sp</strain>
    </source>
</reference>
<accession>A0ACB8RCN8</accession>
<evidence type="ECO:0000313" key="1">
    <source>
        <dbReference type="EMBL" id="KAI0041818.1"/>
    </source>
</evidence>
<keyword evidence="2" id="KW-1185">Reference proteome</keyword>
<protein>
    <submittedName>
        <fullName evidence="1">Uncharacterized protein</fullName>
    </submittedName>
</protein>
<evidence type="ECO:0000313" key="2">
    <source>
        <dbReference type="Proteomes" id="UP000814033"/>
    </source>
</evidence>
<organism evidence="1 2">
    <name type="scientific">Auriscalpium vulgare</name>
    <dbReference type="NCBI Taxonomy" id="40419"/>
    <lineage>
        <taxon>Eukaryota</taxon>
        <taxon>Fungi</taxon>
        <taxon>Dikarya</taxon>
        <taxon>Basidiomycota</taxon>
        <taxon>Agaricomycotina</taxon>
        <taxon>Agaricomycetes</taxon>
        <taxon>Russulales</taxon>
        <taxon>Auriscalpiaceae</taxon>
        <taxon>Auriscalpium</taxon>
    </lineage>
</organism>
<proteinExistence type="predicted"/>
<reference evidence="1" key="1">
    <citation type="submission" date="2021-02" db="EMBL/GenBank/DDBJ databases">
        <authorList>
            <consortium name="DOE Joint Genome Institute"/>
            <person name="Ahrendt S."/>
            <person name="Looney B.P."/>
            <person name="Miyauchi S."/>
            <person name="Morin E."/>
            <person name="Drula E."/>
            <person name="Courty P.E."/>
            <person name="Chicoki N."/>
            <person name="Fauchery L."/>
            <person name="Kohler A."/>
            <person name="Kuo A."/>
            <person name="Labutti K."/>
            <person name="Pangilinan J."/>
            <person name="Lipzen A."/>
            <person name="Riley R."/>
            <person name="Andreopoulos W."/>
            <person name="He G."/>
            <person name="Johnson J."/>
            <person name="Barry K.W."/>
            <person name="Grigoriev I.V."/>
            <person name="Nagy L."/>
            <person name="Hibbett D."/>
            <person name="Henrissat B."/>
            <person name="Matheny P.B."/>
            <person name="Labbe J."/>
            <person name="Martin F."/>
        </authorList>
    </citation>
    <scope>NUCLEOTIDE SEQUENCE</scope>
    <source>
        <strain evidence="1">FP105234-sp</strain>
    </source>
</reference>